<reference evidence="1" key="1">
    <citation type="submission" date="2018-01" db="EMBL/GenBank/DDBJ databases">
        <authorList>
            <person name="Regsiter A."/>
            <person name="William W."/>
        </authorList>
    </citation>
    <scope>NUCLEOTIDE SEQUENCE</scope>
    <source>
        <strain evidence="1">TRIP AH-1</strain>
    </source>
</reference>
<evidence type="ECO:0000313" key="1">
    <source>
        <dbReference type="EMBL" id="SPD74013.1"/>
    </source>
</evidence>
<proteinExistence type="predicted"/>
<protein>
    <submittedName>
        <fullName evidence="1">Uncharacterized protein</fullName>
    </submittedName>
</protein>
<dbReference type="EMBL" id="OJIN01000117">
    <property type="protein sequence ID" value="SPD74013.1"/>
    <property type="molecule type" value="Genomic_DNA"/>
</dbReference>
<name>A0A445MX56_9BACT</name>
<dbReference type="AlphaFoldDB" id="A0A445MX56"/>
<accession>A0A445MX56</accession>
<sequence>MPDCGSCKHFDNDPLMLERTFKGINALSSVHGSTRGDAGICNLHNRFLLPSYHCVDYEEKNKTPSDKRPG</sequence>
<gene>
    <name evidence="1" type="ORF">PITCH_A2030157</name>
</gene>
<organism evidence="1">
    <name type="scientific">uncultured Desulfobacterium sp</name>
    <dbReference type="NCBI Taxonomy" id="201089"/>
    <lineage>
        <taxon>Bacteria</taxon>
        <taxon>Pseudomonadati</taxon>
        <taxon>Thermodesulfobacteriota</taxon>
        <taxon>Desulfobacteria</taxon>
        <taxon>Desulfobacterales</taxon>
        <taxon>Desulfobacteriaceae</taxon>
        <taxon>Desulfobacterium</taxon>
        <taxon>environmental samples</taxon>
    </lineage>
</organism>